<feature type="chain" id="PRO_5046302263" evidence="2">
    <location>
        <begin position="21"/>
        <end position="234"/>
    </location>
</feature>
<protein>
    <submittedName>
        <fullName evidence="3">Uncharacterized protein</fullName>
    </submittedName>
</protein>
<organism evidence="3 4">
    <name type="scientific">Actinomycetospora chlora</name>
    <dbReference type="NCBI Taxonomy" id="663608"/>
    <lineage>
        <taxon>Bacteria</taxon>
        <taxon>Bacillati</taxon>
        <taxon>Actinomycetota</taxon>
        <taxon>Actinomycetes</taxon>
        <taxon>Pseudonocardiales</taxon>
        <taxon>Pseudonocardiaceae</taxon>
        <taxon>Actinomycetospora</taxon>
    </lineage>
</organism>
<feature type="signal peptide" evidence="2">
    <location>
        <begin position="1"/>
        <end position="20"/>
    </location>
</feature>
<comment type="caution">
    <text evidence="3">The sequence shown here is derived from an EMBL/GenBank/DDBJ whole genome shotgun (WGS) entry which is preliminary data.</text>
</comment>
<sequence length="234" mass="23080">MAVCASVLVLAGLVAVVAGAVDADRATSLRLAVAQPAPVPAAPGPVEPAPTGPGGPAPEAERVTDAATATSVVVPPGWRVATFQQVVEVPAGRFPDATTVQRGEDAVVLVGLADPGRVPARADPAAPDPAGDEALDAEARRLADAYADLLAPGADTAALADGADGIADLPTRTSVRRVEGGALDGALVRVSTLAAPGRTLAVLAVVRPSAQTAADGDAADLVVRSLRLEPGPTS</sequence>
<gene>
    <name evidence="3" type="ORF">GCM10023200_33740</name>
</gene>
<reference evidence="4" key="1">
    <citation type="journal article" date="2019" name="Int. J. Syst. Evol. Microbiol.">
        <title>The Global Catalogue of Microorganisms (GCM) 10K type strain sequencing project: providing services to taxonomists for standard genome sequencing and annotation.</title>
        <authorList>
            <consortium name="The Broad Institute Genomics Platform"/>
            <consortium name="The Broad Institute Genome Sequencing Center for Infectious Disease"/>
            <person name="Wu L."/>
            <person name="Ma J."/>
        </authorList>
    </citation>
    <scope>NUCLEOTIDE SEQUENCE [LARGE SCALE GENOMIC DNA]</scope>
    <source>
        <strain evidence="4">JCM 17979</strain>
    </source>
</reference>
<accession>A0ABP9BHC9</accession>
<feature type="compositionally biased region" description="Pro residues" evidence="1">
    <location>
        <begin position="38"/>
        <end position="56"/>
    </location>
</feature>
<name>A0ABP9BHC9_9PSEU</name>
<evidence type="ECO:0000313" key="3">
    <source>
        <dbReference type="EMBL" id="GAA4794943.1"/>
    </source>
</evidence>
<proteinExistence type="predicted"/>
<keyword evidence="2" id="KW-0732">Signal</keyword>
<evidence type="ECO:0000256" key="2">
    <source>
        <dbReference type="SAM" id="SignalP"/>
    </source>
</evidence>
<dbReference type="EMBL" id="BAABHO010000026">
    <property type="protein sequence ID" value="GAA4794943.1"/>
    <property type="molecule type" value="Genomic_DNA"/>
</dbReference>
<keyword evidence="4" id="KW-1185">Reference proteome</keyword>
<evidence type="ECO:0000313" key="4">
    <source>
        <dbReference type="Proteomes" id="UP001500928"/>
    </source>
</evidence>
<feature type="region of interest" description="Disordered" evidence="1">
    <location>
        <begin position="38"/>
        <end position="64"/>
    </location>
</feature>
<evidence type="ECO:0000256" key="1">
    <source>
        <dbReference type="SAM" id="MobiDB-lite"/>
    </source>
</evidence>
<dbReference type="Proteomes" id="UP001500928">
    <property type="component" value="Unassembled WGS sequence"/>
</dbReference>